<evidence type="ECO:0000313" key="3">
    <source>
        <dbReference type="Proteomes" id="UP000194464"/>
    </source>
</evidence>
<evidence type="ECO:0008006" key="4">
    <source>
        <dbReference type="Google" id="ProtNLM"/>
    </source>
</evidence>
<evidence type="ECO:0000256" key="1">
    <source>
        <dbReference type="SAM" id="Phobius"/>
    </source>
</evidence>
<reference evidence="2 3" key="1">
    <citation type="submission" date="2017-04" db="EMBL/GenBank/DDBJ databases">
        <authorList>
            <person name="Varghese N."/>
            <person name="Submissions S."/>
        </authorList>
    </citation>
    <scope>NUCLEOTIDE SEQUENCE [LARGE SCALE GENOMIC DNA]</scope>
    <source>
        <strain evidence="2 3">VKM Ac-1784</strain>
    </source>
</reference>
<organism evidence="2 3">
    <name type="scientific">Plantibacter elymi</name>
    <name type="common">nom. nud.</name>
    <dbReference type="NCBI Taxonomy" id="199708"/>
    <lineage>
        <taxon>Bacteria</taxon>
        <taxon>Bacillati</taxon>
        <taxon>Actinomycetota</taxon>
        <taxon>Actinomycetes</taxon>
        <taxon>Micrococcales</taxon>
        <taxon>Microbacteriaceae</taxon>
        <taxon>Plantibacter</taxon>
    </lineage>
</organism>
<feature type="transmembrane region" description="Helical" evidence="1">
    <location>
        <begin position="59"/>
        <end position="81"/>
    </location>
</feature>
<gene>
    <name evidence="2" type="ORF">SAMN06295909_0122</name>
</gene>
<comment type="caution">
    <text evidence="2">The sequence shown here is derived from an EMBL/GenBank/DDBJ whole genome shotgun (WGS) entry which is preliminary data.</text>
</comment>
<name>A0ABY1R757_9MICO</name>
<protein>
    <recommendedName>
        <fullName evidence="4">DUF2768 domain-containing protein</fullName>
    </recommendedName>
</protein>
<dbReference type="EMBL" id="FXWJ01000001">
    <property type="protein sequence ID" value="SMQ58207.1"/>
    <property type="molecule type" value="Genomic_DNA"/>
</dbReference>
<accession>A0ABY1R757</accession>
<keyword evidence="1" id="KW-0812">Transmembrane</keyword>
<proteinExistence type="predicted"/>
<dbReference type="Proteomes" id="UP000194464">
    <property type="component" value="Unassembled WGS sequence"/>
</dbReference>
<keyword evidence="1" id="KW-1133">Transmembrane helix</keyword>
<keyword evidence="1" id="KW-0472">Membrane</keyword>
<feature type="transmembrane region" description="Helical" evidence="1">
    <location>
        <begin position="27"/>
        <end position="47"/>
    </location>
</feature>
<sequence length="88" mass="9441">MYYPLSIPNPPPTPPPIPFLVDAHWSFFWVTIAGIVVTAMAVAVLIYGSRSNRPDVATFGIRVALIAVFVSLATGVISGLFPESLQTP</sequence>
<keyword evidence="3" id="KW-1185">Reference proteome</keyword>
<evidence type="ECO:0000313" key="2">
    <source>
        <dbReference type="EMBL" id="SMQ58207.1"/>
    </source>
</evidence>
<dbReference type="RefSeq" id="WP_086472415.1">
    <property type="nucleotide sequence ID" value="NZ_FXWJ01000001.1"/>
</dbReference>